<keyword evidence="1" id="KW-0238">DNA-binding</keyword>
<evidence type="ECO:0000313" key="3">
    <source>
        <dbReference type="Proteomes" id="UP000003571"/>
    </source>
</evidence>
<dbReference type="AlphaFoldDB" id="H7ELY7"/>
<dbReference type="PROSITE" id="PS51197">
    <property type="entry name" value="HTH_RRF2_2"/>
    <property type="match status" value="1"/>
</dbReference>
<sequence length="141" mass="15821">MYKISTRGQYALLIMEDLAENSGGDFVPLRLLSHRRNLSVKYLEQILSKLVSANLVESSRGINGGYRLSKKADKYTVGDILRVMEGDLSPCAPNEGNTVESAGSESFWKDFEFVVNNFVDSVTLEQLAEKNHEFVGFEYCI</sequence>
<dbReference type="PATRIC" id="fig|907348.3.peg.1936"/>
<dbReference type="InterPro" id="IPR000944">
    <property type="entry name" value="Tscrpt_reg_Rrf2"/>
</dbReference>
<dbReference type="InterPro" id="IPR036388">
    <property type="entry name" value="WH-like_DNA-bd_sf"/>
</dbReference>
<dbReference type="GO" id="GO:0003677">
    <property type="term" value="F:DNA binding"/>
    <property type="evidence" value="ECO:0007669"/>
    <property type="project" value="UniProtKB-KW"/>
</dbReference>
<accession>H7ELY7</accession>
<dbReference type="EMBL" id="AGRW01000050">
    <property type="protein sequence ID" value="EIC01395.1"/>
    <property type="molecule type" value="Genomic_DNA"/>
</dbReference>
<dbReference type="PANTHER" id="PTHR33221">
    <property type="entry name" value="WINGED HELIX-TURN-HELIX TRANSCRIPTIONAL REGULATOR, RRF2 FAMILY"/>
    <property type="match status" value="1"/>
</dbReference>
<dbReference type="Pfam" id="PF02082">
    <property type="entry name" value="Rrf2"/>
    <property type="match status" value="1"/>
</dbReference>
<organism evidence="2 3">
    <name type="scientific">Treponema saccharophilum DSM 2985</name>
    <dbReference type="NCBI Taxonomy" id="907348"/>
    <lineage>
        <taxon>Bacteria</taxon>
        <taxon>Pseudomonadati</taxon>
        <taxon>Spirochaetota</taxon>
        <taxon>Spirochaetia</taxon>
        <taxon>Spirochaetales</taxon>
        <taxon>Treponemataceae</taxon>
        <taxon>Treponema</taxon>
    </lineage>
</organism>
<reference evidence="2 3" key="1">
    <citation type="submission" date="2011-09" db="EMBL/GenBank/DDBJ databases">
        <title>The draft genome of Treponema saccharophilum DSM 2985.</title>
        <authorList>
            <consortium name="US DOE Joint Genome Institute (JGI-PGF)"/>
            <person name="Lucas S."/>
            <person name="Copeland A."/>
            <person name="Lapidus A."/>
            <person name="Glavina del Rio T."/>
            <person name="Dalin E."/>
            <person name="Tice H."/>
            <person name="Bruce D."/>
            <person name="Goodwin L."/>
            <person name="Pitluck S."/>
            <person name="Peters L."/>
            <person name="Kyrpides N."/>
            <person name="Mavromatis K."/>
            <person name="Ivanova N."/>
            <person name="Markowitz V."/>
            <person name="Cheng J.-F."/>
            <person name="Hugenholtz P."/>
            <person name="Woyke T."/>
            <person name="Wu D."/>
            <person name="Gronow S."/>
            <person name="Wellnitz S."/>
            <person name="Brambilla E."/>
            <person name="Klenk H.-P."/>
            <person name="Eisen J.A."/>
        </authorList>
    </citation>
    <scope>NUCLEOTIDE SEQUENCE [LARGE SCALE GENOMIC DNA]</scope>
    <source>
        <strain evidence="2 3">DSM 2985</strain>
    </source>
</reference>
<protein>
    <submittedName>
        <fullName evidence="2">Transcriptional regulator, BadM/Rrf2 family</fullName>
    </submittedName>
</protein>
<keyword evidence="3" id="KW-1185">Reference proteome</keyword>
<dbReference type="Proteomes" id="UP000003571">
    <property type="component" value="Unassembled WGS sequence"/>
</dbReference>
<dbReference type="RefSeq" id="WP_002705122.1">
    <property type="nucleotide sequence ID" value="NZ_AGRW01000050.1"/>
</dbReference>
<name>H7ELY7_9SPIR</name>
<dbReference type="OrthoDB" id="9808360at2"/>
<evidence type="ECO:0000256" key="1">
    <source>
        <dbReference type="ARBA" id="ARBA00023125"/>
    </source>
</evidence>
<evidence type="ECO:0000313" key="2">
    <source>
        <dbReference type="EMBL" id="EIC01395.1"/>
    </source>
</evidence>
<dbReference type="InterPro" id="IPR036390">
    <property type="entry name" value="WH_DNA-bd_sf"/>
</dbReference>
<dbReference type="GO" id="GO:0003700">
    <property type="term" value="F:DNA-binding transcription factor activity"/>
    <property type="evidence" value="ECO:0007669"/>
    <property type="project" value="TreeGrafter"/>
</dbReference>
<dbReference type="NCBIfam" id="TIGR00738">
    <property type="entry name" value="rrf2_super"/>
    <property type="match status" value="1"/>
</dbReference>
<dbReference type="Gene3D" id="1.10.10.10">
    <property type="entry name" value="Winged helix-like DNA-binding domain superfamily/Winged helix DNA-binding domain"/>
    <property type="match status" value="1"/>
</dbReference>
<dbReference type="SUPFAM" id="SSF46785">
    <property type="entry name" value="Winged helix' DNA-binding domain"/>
    <property type="match status" value="1"/>
</dbReference>
<proteinExistence type="predicted"/>
<dbReference type="eggNOG" id="COG1959">
    <property type="taxonomic scope" value="Bacteria"/>
</dbReference>
<gene>
    <name evidence="2" type="ORF">TresaDRAFT_1287</name>
</gene>
<dbReference type="GO" id="GO:0005829">
    <property type="term" value="C:cytosol"/>
    <property type="evidence" value="ECO:0007669"/>
    <property type="project" value="TreeGrafter"/>
</dbReference>
<dbReference type="PANTHER" id="PTHR33221:SF5">
    <property type="entry name" value="HTH-TYPE TRANSCRIPTIONAL REGULATOR ISCR"/>
    <property type="match status" value="1"/>
</dbReference>
<comment type="caution">
    <text evidence="2">The sequence shown here is derived from an EMBL/GenBank/DDBJ whole genome shotgun (WGS) entry which is preliminary data.</text>
</comment>
<dbReference type="STRING" id="907348.TresaDRAFT_1287"/>